<evidence type="ECO:0000313" key="2">
    <source>
        <dbReference type="EMBL" id="PHU37885.1"/>
    </source>
</evidence>
<dbReference type="RefSeq" id="WP_099385949.1">
    <property type="nucleotide sequence ID" value="NZ_JANSWH010000013.1"/>
</dbReference>
<evidence type="ECO:0000313" key="3">
    <source>
        <dbReference type="Proteomes" id="UP000224563"/>
    </source>
</evidence>
<sequence length="335" mass="39085">MNRKLILCGAGANGKEYLYLLGREKIDYFVDRNVDLQKSGVENVPVKSYEELFCTPDCGDIIITVNEPVKSEIAKILDEHHLTYWRSIEEYFLSQNGARAMEKYHNIHEGESCFLVGSGPSLTVDDLEKLQAKHITVFAPNKIFKLFDQTRWRPDYYVVTDRRIMNFYQEDISNLQLEHRFFAYYRDKSLQNFYRTICKNDAHLFCMKDVSGTDDYYDFSTDPGEYIVEGRTVIYAMAQLAYYMGFKKMYLLGVDFSYADQTGYDKNGKDHFCKDYIEEGETVLITPREYALRAFESADHFAKQHGIEIFNATRGGCLEVFERVDMDEFLQGETK</sequence>
<reference evidence="2 3" key="1">
    <citation type="submission" date="2017-10" db="EMBL/GenBank/DDBJ databases">
        <title>Resolving the taxonomy of Roseburia spp., Eubacterium rectale and Agathobacter spp. through phylogenomic analysis.</title>
        <authorList>
            <person name="Sheridan P.O."/>
            <person name="Walker A.W."/>
            <person name="Duncan S.H."/>
            <person name="Scott K.P."/>
            <person name="Toole P.W.O."/>
            <person name="Luis P."/>
            <person name="Flint H.J."/>
        </authorList>
    </citation>
    <scope>NUCLEOTIDE SEQUENCE [LARGE SCALE GENOMIC DNA]</scope>
    <source>
        <strain evidence="2 3">JK623</strain>
    </source>
</reference>
<protein>
    <recommendedName>
        <fullName evidence="1">6-hydroxymethylpterin diphosphokinase MptE-like domain-containing protein</fullName>
    </recommendedName>
</protein>
<dbReference type="Pfam" id="PF01973">
    <property type="entry name" value="MptE-like"/>
    <property type="match status" value="1"/>
</dbReference>
<gene>
    <name evidence="2" type="ORF">CSX02_05630</name>
</gene>
<keyword evidence="3" id="KW-1185">Reference proteome</keyword>
<dbReference type="AlphaFoldDB" id="A0A2G3E401"/>
<dbReference type="EMBL" id="PDYG01000025">
    <property type="protein sequence ID" value="PHU37885.1"/>
    <property type="molecule type" value="Genomic_DNA"/>
</dbReference>
<accession>A0A2G3E401</accession>
<name>A0A2G3E401_9FIRM</name>
<organism evidence="2 3">
    <name type="scientific">Agathobacter ruminis</name>
    <dbReference type="NCBI Taxonomy" id="1712665"/>
    <lineage>
        <taxon>Bacteria</taxon>
        <taxon>Bacillati</taxon>
        <taxon>Bacillota</taxon>
        <taxon>Clostridia</taxon>
        <taxon>Lachnospirales</taxon>
        <taxon>Lachnospiraceae</taxon>
        <taxon>Agathobacter</taxon>
    </lineage>
</organism>
<dbReference type="InterPro" id="IPR002826">
    <property type="entry name" value="MptE-like"/>
</dbReference>
<comment type="caution">
    <text evidence="2">The sequence shown here is derived from an EMBL/GenBank/DDBJ whole genome shotgun (WGS) entry which is preliminary data.</text>
</comment>
<dbReference type="Gene3D" id="3.90.1480.10">
    <property type="entry name" value="Alpha-2,3-sialyltransferase"/>
    <property type="match status" value="1"/>
</dbReference>
<proteinExistence type="predicted"/>
<reference evidence="2 3" key="2">
    <citation type="submission" date="2017-10" db="EMBL/GenBank/DDBJ databases">
        <authorList>
            <person name="Banno H."/>
            <person name="Chua N.-H."/>
        </authorList>
    </citation>
    <scope>NUCLEOTIDE SEQUENCE [LARGE SCALE GENOMIC DNA]</scope>
    <source>
        <strain evidence="2 3">JK623</strain>
    </source>
</reference>
<feature type="domain" description="6-hydroxymethylpterin diphosphokinase MptE-like" evidence="1">
    <location>
        <begin position="100"/>
        <end position="260"/>
    </location>
</feature>
<evidence type="ECO:0000259" key="1">
    <source>
        <dbReference type="Pfam" id="PF01973"/>
    </source>
</evidence>
<dbReference type="Proteomes" id="UP000224563">
    <property type="component" value="Unassembled WGS sequence"/>
</dbReference>